<evidence type="ECO:0000256" key="1">
    <source>
        <dbReference type="ARBA" id="ARBA00004123"/>
    </source>
</evidence>
<evidence type="ECO:0000256" key="4">
    <source>
        <dbReference type="ARBA" id="ARBA00023242"/>
    </source>
</evidence>
<gene>
    <name evidence="8" type="ORF">CSSPTR1EN2_LOCUS8820</name>
</gene>
<evidence type="ECO:0000259" key="7">
    <source>
        <dbReference type="PROSITE" id="PS00434"/>
    </source>
</evidence>
<keyword evidence="3" id="KW-0238">DNA-binding</keyword>
<dbReference type="Pfam" id="PF00447">
    <property type="entry name" value="HSF_DNA-bind"/>
    <property type="match status" value="1"/>
</dbReference>
<comment type="subcellular location">
    <subcellularLocation>
        <location evidence="1">Nucleus</location>
    </subcellularLocation>
</comment>
<evidence type="ECO:0000313" key="8">
    <source>
        <dbReference type="EMBL" id="CAK9207465.1"/>
    </source>
</evidence>
<dbReference type="PANTHER" id="PTHR10015:SF304">
    <property type="entry name" value="HEAT STRESS TRANSCRIPTION FACTOR B-4B"/>
    <property type="match status" value="1"/>
</dbReference>
<organism evidence="8 9">
    <name type="scientific">Sphagnum troendelagicum</name>
    <dbReference type="NCBI Taxonomy" id="128251"/>
    <lineage>
        <taxon>Eukaryota</taxon>
        <taxon>Viridiplantae</taxon>
        <taxon>Streptophyta</taxon>
        <taxon>Embryophyta</taxon>
        <taxon>Bryophyta</taxon>
        <taxon>Sphagnophytina</taxon>
        <taxon>Sphagnopsida</taxon>
        <taxon>Sphagnales</taxon>
        <taxon>Sphagnaceae</taxon>
        <taxon>Sphagnum</taxon>
    </lineage>
</organism>
<comment type="similarity">
    <text evidence="5">Belongs to the HSF family.</text>
</comment>
<dbReference type="Gene3D" id="1.10.10.10">
    <property type="entry name" value="Winged helix-like DNA-binding domain superfamily/Winged helix DNA-binding domain"/>
    <property type="match status" value="1"/>
</dbReference>
<dbReference type="PRINTS" id="PR00056">
    <property type="entry name" value="HSFDOMAIN"/>
</dbReference>
<keyword evidence="4" id="KW-0539">Nucleus</keyword>
<dbReference type="SUPFAM" id="SSF46785">
    <property type="entry name" value="Winged helix' DNA-binding domain"/>
    <property type="match status" value="1"/>
</dbReference>
<dbReference type="SMART" id="SM00415">
    <property type="entry name" value="HSF"/>
    <property type="match status" value="1"/>
</dbReference>
<dbReference type="Proteomes" id="UP001497512">
    <property type="component" value="Chromosome 16"/>
</dbReference>
<name>A0ABP0TXH2_9BRYO</name>
<keyword evidence="9" id="KW-1185">Reference proteome</keyword>
<proteinExistence type="inferred from homology"/>
<evidence type="ECO:0000256" key="5">
    <source>
        <dbReference type="RuleBase" id="RU004020"/>
    </source>
</evidence>
<dbReference type="PROSITE" id="PS00434">
    <property type="entry name" value="HSF_DOMAIN"/>
    <property type="match status" value="1"/>
</dbReference>
<feature type="compositionally biased region" description="Low complexity" evidence="6">
    <location>
        <begin position="177"/>
        <end position="188"/>
    </location>
</feature>
<evidence type="ECO:0000313" key="9">
    <source>
        <dbReference type="Proteomes" id="UP001497512"/>
    </source>
</evidence>
<feature type="domain" description="HSF-type DNA-binding" evidence="7">
    <location>
        <begin position="92"/>
        <end position="116"/>
    </location>
</feature>
<dbReference type="InterPro" id="IPR036388">
    <property type="entry name" value="WH-like_DNA-bd_sf"/>
</dbReference>
<dbReference type="InterPro" id="IPR000232">
    <property type="entry name" value="HSF_DNA-bd"/>
</dbReference>
<protein>
    <recommendedName>
        <fullName evidence="7">HSF-type DNA-binding domain-containing protein</fullName>
    </recommendedName>
</protein>
<evidence type="ECO:0000256" key="2">
    <source>
        <dbReference type="ARBA" id="ARBA00023016"/>
    </source>
</evidence>
<dbReference type="PANTHER" id="PTHR10015">
    <property type="entry name" value="HEAT SHOCK TRANSCRIPTION FACTOR"/>
    <property type="match status" value="1"/>
</dbReference>
<feature type="compositionally biased region" description="Low complexity" evidence="6">
    <location>
        <begin position="148"/>
        <end position="170"/>
    </location>
</feature>
<accession>A0ABP0TXH2</accession>
<sequence>MEGEERGRVEGGVGWGWPGSSCLQLMSSYNYVDSSASCLHRSSCTSSSVPAPFLTKTYFLVNDPSTDDIVSWGEDNTTFVVWRPPEFARDLLPNYFKHNNFSSFVRQLNTYGFRKIVPDRWEFANEFFRRGEKQLLCEIRRRKSCLAGSAGNNNGSQQQQQSSHSPSVSNEDLQTWSPLSSPLSSPRGRPAALLQIQQPPPATPTSSSAHAAVFMCDENDRLRKDNNLLLSEVSRLRRLYDGTMVVLQQQQSSANSSSLQQDLTRLRSIRGVAGGGTSTTMASEAFGSCKLQRDAGAPAFIAELMDTAARKEQIRELSLQVMMGGRNNIALEPASCCSAGLSILHPTPAAAAAAALSPSATDSTSTRAGLLQVNMQTRAHQSPATSSCLAATPLPHQSWDSATPKASTLSFLDGKLREIESLRRSSSNCTGMITNTPTTAGAGNNNIQVHTTCATAEAEESTTTGEKSNTAPKLFGVPLRTEEEVTASNSYSKADATATLATAATADRKRTRSDQLQLQCSKDTTTRAKKLLQLLRPGAPPSPLVPPAAAAAPSPLPSACTTVKPELGLELRPNMTTTATHVQLELARPAWLQLCAARINERVYI</sequence>
<feature type="region of interest" description="Disordered" evidence="6">
    <location>
        <begin position="148"/>
        <end position="188"/>
    </location>
</feature>
<dbReference type="InterPro" id="IPR036390">
    <property type="entry name" value="WH_DNA-bd_sf"/>
</dbReference>
<reference evidence="8" key="1">
    <citation type="submission" date="2024-02" db="EMBL/GenBank/DDBJ databases">
        <authorList>
            <consortium name="ELIXIR-Norway"/>
            <consortium name="Elixir Norway"/>
        </authorList>
    </citation>
    <scope>NUCLEOTIDE SEQUENCE</scope>
</reference>
<evidence type="ECO:0000256" key="6">
    <source>
        <dbReference type="SAM" id="MobiDB-lite"/>
    </source>
</evidence>
<keyword evidence="2" id="KW-0346">Stress response</keyword>
<evidence type="ECO:0000256" key="3">
    <source>
        <dbReference type="ARBA" id="ARBA00023125"/>
    </source>
</evidence>
<dbReference type="EMBL" id="OZ019908">
    <property type="protein sequence ID" value="CAK9207465.1"/>
    <property type="molecule type" value="Genomic_DNA"/>
</dbReference>